<dbReference type="PANTHER" id="PTHR44307">
    <property type="entry name" value="PHOSPHOETHANOLAMINE METHYLTRANSFERASE"/>
    <property type="match status" value="1"/>
</dbReference>
<dbReference type="WBParaSite" id="SSTP_0000276800.1">
    <property type="protein sequence ID" value="SSTP_0000276800.1"/>
    <property type="gene ID" value="SSTP_0000276800"/>
</dbReference>
<evidence type="ECO:0000256" key="4">
    <source>
        <dbReference type="ARBA" id="ARBA00035674"/>
    </source>
</evidence>
<dbReference type="GO" id="GO:0000234">
    <property type="term" value="F:phosphoethanolamine N-methyltransferase activity"/>
    <property type="evidence" value="ECO:0007669"/>
    <property type="project" value="UniProtKB-EC"/>
</dbReference>
<dbReference type="WBParaSite" id="TCONS_00013060.p1">
    <property type="protein sequence ID" value="TCONS_00013060.p1"/>
    <property type="gene ID" value="XLOC_008855"/>
</dbReference>
<comment type="pathway">
    <text evidence="2">Lipid metabolism.</text>
</comment>
<proteinExistence type="predicted"/>
<dbReference type="InterPro" id="IPR029063">
    <property type="entry name" value="SAM-dependent_MTases_sf"/>
</dbReference>
<dbReference type="Gene3D" id="3.40.50.150">
    <property type="entry name" value="Vaccinia Virus protein VP39"/>
    <property type="match status" value="1"/>
</dbReference>
<dbReference type="Gene3D" id="3.40.50.12180">
    <property type="match status" value="1"/>
</dbReference>
<dbReference type="CDD" id="cd02440">
    <property type="entry name" value="AdoMet_MTases"/>
    <property type="match status" value="1"/>
</dbReference>
<dbReference type="EC" id="2.1.1.103" evidence="4"/>
<comment type="pathway">
    <text evidence="1">Phospholipid metabolism; phosphatidylcholine biosynthesis.</text>
</comment>
<sequence>MEGENDRQNFLEYWRQFGNIANINGMMLNANASLIEKNDRHDVCLLLPDLKGKTVLDAGAGIGRFTAELAERAEKVYASDFISEYVTKLQELSAEALKNGKIIDVTVADATCLSYPENSYFLVFTNWLFMYFNNTECVRFTVNALKWLEEGGYFKLRESCSEPSTRRVGNRNETSLHAAVQSNPTEYRFSSVYLKLIEAARYVDSNNQKWKFEIEICGSIPTYILNGNTWRQVQLIAKKVKADDNDVVLSQDELKNLMTNDWIMEQKKTDSIVDGRVQYFADKIFANELSNIDMTNTESISSIFVFQSSFNPWYKRIFPFSLASNKYCHVWTNEGNRELFRCSLTSANEERNIGMFFTYSKDNVFNALDYVKKRNFLLNSFLAIDYLNNHEVNFIESFNNIASQDAKILLLESFSNEDEKNLKLSKLNKQYTVKCVTENVHNEVKNVHQDEEIVCDVTSKKWMLINVNH</sequence>
<evidence type="ECO:0000313" key="7">
    <source>
        <dbReference type="Proteomes" id="UP000035681"/>
    </source>
</evidence>
<dbReference type="PANTHER" id="PTHR44307:SF18">
    <property type="entry name" value="PHOSPHOETHANOLAMINE N-METHYLTRANSFERASE 1"/>
    <property type="match status" value="1"/>
</dbReference>
<dbReference type="STRING" id="6248.A0A0K0DZV8"/>
<evidence type="ECO:0000256" key="5">
    <source>
        <dbReference type="ARBA" id="ARBA00047622"/>
    </source>
</evidence>
<evidence type="ECO:0000256" key="3">
    <source>
        <dbReference type="ARBA" id="ARBA00022679"/>
    </source>
</evidence>
<keyword evidence="7" id="KW-1185">Reference proteome</keyword>
<comment type="catalytic activity">
    <reaction evidence="5">
        <text>phosphoethanolamine + S-adenosyl-L-methionine = N-methylethanolamine phosphate + S-adenosyl-L-homocysteine + H(+)</text>
        <dbReference type="Rhea" id="RHEA:20365"/>
        <dbReference type="ChEBI" id="CHEBI:15378"/>
        <dbReference type="ChEBI" id="CHEBI:57781"/>
        <dbReference type="ChEBI" id="CHEBI:57856"/>
        <dbReference type="ChEBI" id="CHEBI:58190"/>
        <dbReference type="ChEBI" id="CHEBI:59789"/>
        <dbReference type="EC" id="2.1.1.103"/>
    </reaction>
    <physiologicalReaction direction="left-to-right" evidence="5">
        <dbReference type="Rhea" id="RHEA:20366"/>
    </physiologicalReaction>
</comment>
<keyword evidence="3" id="KW-0808">Transferase</keyword>
<evidence type="ECO:0000256" key="2">
    <source>
        <dbReference type="ARBA" id="ARBA00005189"/>
    </source>
</evidence>
<feature type="domain" description="Methyltransferase" evidence="6">
    <location>
        <begin position="55"/>
        <end position="152"/>
    </location>
</feature>
<accession>A0A0K0DZV8</accession>
<dbReference type="InterPro" id="IPR041698">
    <property type="entry name" value="Methyltransf_25"/>
</dbReference>
<dbReference type="SUPFAM" id="SSF53335">
    <property type="entry name" value="S-adenosyl-L-methionine-dependent methyltransferases"/>
    <property type="match status" value="1"/>
</dbReference>
<dbReference type="AlphaFoldDB" id="A0A0K0DZV8"/>
<dbReference type="Pfam" id="PF13649">
    <property type="entry name" value="Methyltransf_25"/>
    <property type="match status" value="1"/>
</dbReference>
<evidence type="ECO:0000259" key="6">
    <source>
        <dbReference type="Pfam" id="PF13649"/>
    </source>
</evidence>
<evidence type="ECO:0000256" key="1">
    <source>
        <dbReference type="ARBA" id="ARBA00004969"/>
    </source>
</evidence>
<reference evidence="8" key="1">
    <citation type="submission" date="2015-08" db="UniProtKB">
        <authorList>
            <consortium name="WormBaseParasite"/>
        </authorList>
    </citation>
    <scope>IDENTIFICATION</scope>
</reference>
<evidence type="ECO:0000313" key="8">
    <source>
        <dbReference type="WBParaSite" id="SSTP_0000276800.1"/>
    </source>
</evidence>
<name>A0A0K0DZV8_STRER</name>
<dbReference type="Proteomes" id="UP000035681">
    <property type="component" value="Unplaced"/>
</dbReference>
<protein>
    <recommendedName>
        <fullName evidence="4">phosphoethanolamine N-methyltransferase</fullName>
        <ecNumber evidence="4">2.1.1.103</ecNumber>
    </recommendedName>
</protein>
<organism evidence="8">
    <name type="scientific">Strongyloides stercoralis</name>
    <name type="common">Threadworm</name>
    <dbReference type="NCBI Taxonomy" id="6248"/>
    <lineage>
        <taxon>Eukaryota</taxon>
        <taxon>Metazoa</taxon>
        <taxon>Ecdysozoa</taxon>
        <taxon>Nematoda</taxon>
        <taxon>Chromadorea</taxon>
        <taxon>Rhabditida</taxon>
        <taxon>Tylenchina</taxon>
        <taxon>Panagrolaimomorpha</taxon>
        <taxon>Strongyloidoidea</taxon>
        <taxon>Strongyloididae</taxon>
        <taxon>Strongyloides</taxon>
    </lineage>
</organism>